<keyword evidence="5 9" id="KW-0798">TonB box</keyword>
<dbReference type="InterPro" id="IPR008969">
    <property type="entry name" value="CarboxyPept-like_regulatory"/>
</dbReference>
<dbReference type="NCBIfam" id="TIGR04057">
    <property type="entry name" value="SusC_RagA_signa"/>
    <property type="match status" value="1"/>
</dbReference>
<protein>
    <submittedName>
        <fullName evidence="13">SusC/RagA family TonB-linked outer membrane protein</fullName>
    </submittedName>
</protein>
<evidence type="ECO:0000256" key="10">
    <source>
        <dbReference type="SAM" id="SignalP"/>
    </source>
</evidence>
<evidence type="ECO:0000256" key="8">
    <source>
        <dbReference type="PROSITE-ProRule" id="PRU01360"/>
    </source>
</evidence>
<dbReference type="Pfam" id="PF00593">
    <property type="entry name" value="TonB_dep_Rec_b-barrel"/>
    <property type="match status" value="1"/>
</dbReference>
<feature type="chain" id="PRO_5041395405" evidence="10">
    <location>
        <begin position="23"/>
        <end position="1025"/>
    </location>
</feature>
<keyword evidence="10" id="KW-0732">Signal</keyword>
<sequence length="1025" mass="110989">MKAKLAWMLTPLLALCISFSYAQEKTVSGNVTDQDGLPLPGVAVVVVGTSNGTQTDFDGNYTIAVSTGQVLRFSYIGQKTVDRTVGASSSINVQMEQDAQALEEVVVVGFGEQTKKSLTTSVAKVDAETVKNIVTPTISGALQGAANGLQVNQNSGAPGTAFSVRVRGASSINGSNEPLYVVDGVPILSGSVGANAFGGQDNDVLANLNFNDIESIQVLKDASSAAIYGARGANGVVLITTKRGKAGKVTVEVNSQIGYQKEINRYEVFTAGQYYQFADTAFEDAFGAPGLLSTGGLGASFPNILDQQGFASLDELYASDWGDNYVDAIYRGSPAVVKTMDVTVSGGSEKARFYANFSDFNQEGVIKNQGFDRRSLTFNANFKATDKLDLDAAVTVSQSDNSRINGDNNIYGALTTSVLETPGNTLFNEDGTYNTSPFTFSNPLQNAVVDKSDTRTFRMISNLGLRYKFTPKFNVYSKASLERLDFKELVFTPATSRRGIASGGDSTKEINLINRWNVTTTLNYSDTFGNWDLSGLLGYTFEGTNTDDIVTQTQSIPAGFELPGAGAVPIAATNEIRENKIFSYFGRVGLSYKEKVFLEGTMRADASSVFGAGNAIGYFPAASAAYLMSEEDWFKNNVLTTFKVRASWGKTGNQSGIGNFGSRFLAGVTNYAPRPGTAITQLGAPDLSWETTTQYDLGADITLFNKIDIAYDYYNKETTDVLLSRPLRNSSGFTTVNANVGDISNKGHEISINARIFEGDFSWTSQFQVAYLDNEVTSLQTDAAGEFIPIDQGFANRIAVGQQLGAFFGLEADGLWQEGETIPDALVARGVEAGDVKYVDQDGNGDINANDRVFIGNPLPKWTGNFRNTFRFKGFDLSANFQFEEDKDIFNNSMAFGGATGSWSFNKFASQLDYWTPENTDTDIPRPRFGGVQSYNNQDSSRLIEDASYVRLKEIVLGYTFSPELLGNGMSLRVYVGGDNLVTWTDYSGLDPEVNTFGNTNASRGTDFFTQGLNRTYKFGVNFKF</sequence>
<evidence type="ECO:0000313" key="14">
    <source>
        <dbReference type="Proteomes" id="UP001330184"/>
    </source>
</evidence>
<keyword evidence="7 8" id="KW-0998">Cell outer membrane</keyword>
<dbReference type="SUPFAM" id="SSF49464">
    <property type="entry name" value="Carboxypeptidase regulatory domain-like"/>
    <property type="match status" value="1"/>
</dbReference>
<dbReference type="SUPFAM" id="SSF56935">
    <property type="entry name" value="Porins"/>
    <property type="match status" value="1"/>
</dbReference>
<evidence type="ECO:0000259" key="12">
    <source>
        <dbReference type="Pfam" id="PF07715"/>
    </source>
</evidence>
<evidence type="ECO:0000256" key="4">
    <source>
        <dbReference type="ARBA" id="ARBA00022692"/>
    </source>
</evidence>
<feature type="signal peptide" evidence="10">
    <location>
        <begin position="1"/>
        <end position="22"/>
    </location>
</feature>
<comment type="similarity">
    <text evidence="8 9">Belongs to the TonB-dependent receptor family.</text>
</comment>
<proteinExistence type="inferred from homology"/>
<evidence type="ECO:0000259" key="11">
    <source>
        <dbReference type="Pfam" id="PF00593"/>
    </source>
</evidence>
<reference evidence="13 14" key="1">
    <citation type="submission" date="2023-01" db="EMBL/GenBank/DDBJ databases">
        <title>Complete genome sequence of Muricauda aquimarina strain IFOP_LL357.</title>
        <authorList>
            <person name="Gajardo G."/>
            <person name="Ueki S."/>
            <person name="Maruyama F."/>
        </authorList>
    </citation>
    <scope>NUCLEOTIDE SEQUENCE [LARGE SCALE GENOMIC DNA]</scope>
    <source>
        <strain evidence="13 14">IFOP_LL357</strain>
    </source>
</reference>
<keyword evidence="14" id="KW-1185">Reference proteome</keyword>
<dbReference type="InterPro" id="IPR023996">
    <property type="entry name" value="TonB-dep_OMP_SusC/RagA"/>
</dbReference>
<dbReference type="EMBL" id="AP027268">
    <property type="protein sequence ID" value="BDW91874.1"/>
    <property type="molecule type" value="Genomic_DNA"/>
</dbReference>
<dbReference type="InterPro" id="IPR012910">
    <property type="entry name" value="Plug_dom"/>
</dbReference>
<evidence type="ECO:0000256" key="3">
    <source>
        <dbReference type="ARBA" id="ARBA00022452"/>
    </source>
</evidence>
<evidence type="ECO:0000256" key="7">
    <source>
        <dbReference type="ARBA" id="ARBA00023237"/>
    </source>
</evidence>
<evidence type="ECO:0000256" key="9">
    <source>
        <dbReference type="RuleBase" id="RU003357"/>
    </source>
</evidence>
<evidence type="ECO:0000256" key="6">
    <source>
        <dbReference type="ARBA" id="ARBA00023136"/>
    </source>
</evidence>
<dbReference type="Gene3D" id="2.40.170.20">
    <property type="entry name" value="TonB-dependent receptor, beta-barrel domain"/>
    <property type="match status" value="1"/>
</dbReference>
<dbReference type="InterPro" id="IPR039426">
    <property type="entry name" value="TonB-dep_rcpt-like"/>
</dbReference>
<feature type="domain" description="TonB-dependent receptor-like beta-barrel" evidence="11">
    <location>
        <begin position="419"/>
        <end position="981"/>
    </location>
</feature>
<dbReference type="InterPro" id="IPR000531">
    <property type="entry name" value="Beta-barrel_TonB"/>
</dbReference>
<dbReference type="RefSeq" id="WP_224837809.1">
    <property type="nucleotide sequence ID" value="NZ_AP027268.1"/>
</dbReference>
<dbReference type="AlphaFoldDB" id="A0AA48HLR5"/>
<evidence type="ECO:0000256" key="5">
    <source>
        <dbReference type="ARBA" id="ARBA00023077"/>
    </source>
</evidence>
<dbReference type="NCBIfam" id="TIGR04056">
    <property type="entry name" value="OMP_RagA_SusC"/>
    <property type="match status" value="1"/>
</dbReference>
<evidence type="ECO:0000256" key="2">
    <source>
        <dbReference type="ARBA" id="ARBA00022448"/>
    </source>
</evidence>
<name>A0AA48HLR5_9FLAO</name>
<gene>
    <name evidence="13" type="ORF">MACH07_07060</name>
</gene>
<dbReference type="InterPro" id="IPR023997">
    <property type="entry name" value="TonB-dep_OMP_SusC/RagA_CS"/>
</dbReference>
<dbReference type="Pfam" id="PF07715">
    <property type="entry name" value="Plug"/>
    <property type="match status" value="1"/>
</dbReference>
<feature type="domain" description="TonB-dependent receptor plug" evidence="12">
    <location>
        <begin position="115"/>
        <end position="236"/>
    </location>
</feature>
<dbReference type="PROSITE" id="PS52016">
    <property type="entry name" value="TONB_DEPENDENT_REC_3"/>
    <property type="match status" value="1"/>
</dbReference>
<keyword evidence="6 8" id="KW-0472">Membrane</keyword>
<dbReference type="InterPro" id="IPR037066">
    <property type="entry name" value="Plug_dom_sf"/>
</dbReference>
<keyword evidence="3 8" id="KW-1134">Transmembrane beta strand</keyword>
<organism evidence="13 14">
    <name type="scientific">Flagellimonas marinaquae</name>
    <dbReference type="NCBI Taxonomy" id="254955"/>
    <lineage>
        <taxon>Bacteria</taxon>
        <taxon>Pseudomonadati</taxon>
        <taxon>Bacteroidota</taxon>
        <taxon>Flavobacteriia</taxon>
        <taxon>Flavobacteriales</taxon>
        <taxon>Flavobacteriaceae</taxon>
        <taxon>Flagellimonas</taxon>
    </lineage>
</organism>
<dbReference type="Gene3D" id="2.60.40.1120">
    <property type="entry name" value="Carboxypeptidase-like, regulatory domain"/>
    <property type="match status" value="1"/>
</dbReference>
<dbReference type="Pfam" id="PF13715">
    <property type="entry name" value="CarbopepD_reg_2"/>
    <property type="match status" value="1"/>
</dbReference>
<dbReference type="GO" id="GO:0009279">
    <property type="term" value="C:cell outer membrane"/>
    <property type="evidence" value="ECO:0007669"/>
    <property type="project" value="UniProtKB-SubCell"/>
</dbReference>
<evidence type="ECO:0000256" key="1">
    <source>
        <dbReference type="ARBA" id="ARBA00004571"/>
    </source>
</evidence>
<accession>A0AA48HLR5</accession>
<dbReference type="Proteomes" id="UP001330184">
    <property type="component" value="Chromosome"/>
</dbReference>
<evidence type="ECO:0000313" key="13">
    <source>
        <dbReference type="EMBL" id="BDW91874.1"/>
    </source>
</evidence>
<keyword evidence="4 8" id="KW-0812">Transmembrane</keyword>
<dbReference type="InterPro" id="IPR036942">
    <property type="entry name" value="Beta-barrel_TonB_sf"/>
</dbReference>
<keyword evidence="2 8" id="KW-0813">Transport</keyword>
<comment type="subcellular location">
    <subcellularLocation>
        <location evidence="1 8">Cell outer membrane</location>
        <topology evidence="1 8">Multi-pass membrane protein</topology>
    </subcellularLocation>
</comment>
<dbReference type="Gene3D" id="2.170.130.10">
    <property type="entry name" value="TonB-dependent receptor, plug domain"/>
    <property type="match status" value="1"/>
</dbReference>